<protein>
    <submittedName>
        <fullName evidence="1">Uncharacterized protein</fullName>
    </submittedName>
</protein>
<dbReference type="EMBL" id="QGKV02000299">
    <property type="protein sequence ID" value="KAF3590399.1"/>
    <property type="molecule type" value="Genomic_DNA"/>
</dbReference>
<accession>A0ABQ7DZE1</accession>
<evidence type="ECO:0000313" key="2">
    <source>
        <dbReference type="Proteomes" id="UP000266723"/>
    </source>
</evidence>
<reference evidence="1 2" key="1">
    <citation type="journal article" date="2020" name="BMC Genomics">
        <title>Intraspecific diversification of the crop wild relative Brassica cretica Lam. using demographic model selection.</title>
        <authorList>
            <person name="Kioukis A."/>
            <person name="Michalopoulou V.A."/>
            <person name="Briers L."/>
            <person name="Pirintsos S."/>
            <person name="Studholme D.J."/>
            <person name="Pavlidis P."/>
            <person name="Sarris P.F."/>
        </authorList>
    </citation>
    <scope>NUCLEOTIDE SEQUENCE [LARGE SCALE GENOMIC DNA]</scope>
    <source>
        <strain evidence="2">cv. PFS-1207/04</strain>
    </source>
</reference>
<organism evidence="1 2">
    <name type="scientific">Brassica cretica</name>
    <name type="common">Mustard</name>
    <dbReference type="NCBI Taxonomy" id="69181"/>
    <lineage>
        <taxon>Eukaryota</taxon>
        <taxon>Viridiplantae</taxon>
        <taxon>Streptophyta</taxon>
        <taxon>Embryophyta</taxon>
        <taxon>Tracheophyta</taxon>
        <taxon>Spermatophyta</taxon>
        <taxon>Magnoliopsida</taxon>
        <taxon>eudicotyledons</taxon>
        <taxon>Gunneridae</taxon>
        <taxon>Pentapetalae</taxon>
        <taxon>rosids</taxon>
        <taxon>malvids</taxon>
        <taxon>Brassicales</taxon>
        <taxon>Brassicaceae</taxon>
        <taxon>Brassiceae</taxon>
        <taxon>Brassica</taxon>
    </lineage>
</organism>
<keyword evidence="2" id="KW-1185">Reference proteome</keyword>
<name>A0ABQ7DZE1_BRACR</name>
<comment type="caution">
    <text evidence="1">The sequence shown here is derived from an EMBL/GenBank/DDBJ whole genome shotgun (WGS) entry which is preliminary data.</text>
</comment>
<gene>
    <name evidence="1" type="ORF">DY000_02024492</name>
</gene>
<proteinExistence type="predicted"/>
<sequence length="60" mass="6875">MRPSTIEYQSTFSISRNLHHHLSLAVSWPSSSRWMKARDTNGTLSSLALYLKEQSSKDHV</sequence>
<evidence type="ECO:0000313" key="1">
    <source>
        <dbReference type="EMBL" id="KAF3590399.1"/>
    </source>
</evidence>
<dbReference type="Proteomes" id="UP000266723">
    <property type="component" value="Unassembled WGS sequence"/>
</dbReference>